<dbReference type="STRING" id="6832.A0A553PT63"/>
<proteinExistence type="predicted"/>
<keyword evidence="2" id="KW-1185">Reference proteome</keyword>
<accession>A0A553PT63</accession>
<dbReference type="Proteomes" id="UP000318571">
    <property type="component" value="Chromosome 12"/>
</dbReference>
<gene>
    <name evidence="1" type="ORF">TCAL_13799</name>
</gene>
<dbReference type="PANTHER" id="PTHR47331">
    <property type="entry name" value="PHD-TYPE DOMAIN-CONTAINING PROTEIN"/>
    <property type="match status" value="1"/>
</dbReference>
<dbReference type="GO" id="GO:0071897">
    <property type="term" value="P:DNA biosynthetic process"/>
    <property type="evidence" value="ECO:0007669"/>
    <property type="project" value="UniProtKB-ARBA"/>
</dbReference>
<reference evidence="1 2" key="1">
    <citation type="journal article" date="2018" name="Nat. Ecol. Evol.">
        <title>Genomic signatures of mitonuclear coevolution across populations of Tigriopus californicus.</title>
        <authorList>
            <person name="Barreto F.S."/>
            <person name="Watson E.T."/>
            <person name="Lima T.G."/>
            <person name="Willett C.S."/>
            <person name="Edmands S."/>
            <person name="Li W."/>
            <person name="Burton R.S."/>
        </authorList>
    </citation>
    <scope>NUCLEOTIDE SEQUENCE [LARGE SCALE GENOMIC DNA]</scope>
    <source>
        <strain evidence="1 2">San Diego</strain>
    </source>
</reference>
<comment type="caution">
    <text evidence="1">The sequence shown here is derived from an EMBL/GenBank/DDBJ whole genome shotgun (WGS) entry which is preliminary data.</text>
</comment>
<sequence length="190" mass="22339">MLNRLCNEERKLSKNPKVAELYKETFRSLRAEGHVPKDEAYYNPHRPVVKMRRTSTKVRPVYNASASDRHGNSLNDAVFIGQKNPRDLTKILIRFRRFPVAILSDIKQMFLCFDIRQEDLKYQHLLWRNMGVDKNPEAFQIERVFFEAYGNHVNQYKTKMPETCEALTLNTSVDDSLNLLRSKEEGQNFV</sequence>
<dbReference type="PANTHER" id="PTHR47331:SF5">
    <property type="entry name" value="RIBONUCLEASE H"/>
    <property type="match status" value="1"/>
</dbReference>
<evidence type="ECO:0000313" key="1">
    <source>
        <dbReference type="EMBL" id="TRY80870.1"/>
    </source>
</evidence>
<dbReference type="InterPro" id="IPR043502">
    <property type="entry name" value="DNA/RNA_pol_sf"/>
</dbReference>
<evidence type="ECO:0000313" key="2">
    <source>
        <dbReference type="Proteomes" id="UP000318571"/>
    </source>
</evidence>
<name>A0A553PT63_TIGCA</name>
<dbReference type="EMBL" id="VCGU01000001">
    <property type="protein sequence ID" value="TRY80870.1"/>
    <property type="molecule type" value="Genomic_DNA"/>
</dbReference>
<organism evidence="1 2">
    <name type="scientific">Tigriopus californicus</name>
    <name type="common">Marine copepod</name>
    <dbReference type="NCBI Taxonomy" id="6832"/>
    <lineage>
        <taxon>Eukaryota</taxon>
        <taxon>Metazoa</taxon>
        <taxon>Ecdysozoa</taxon>
        <taxon>Arthropoda</taxon>
        <taxon>Crustacea</taxon>
        <taxon>Multicrustacea</taxon>
        <taxon>Hexanauplia</taxon>
        <taxon>Copepoda</taxon>
        <taxon>Harpacticoida</taxon>
        <taxon>Harpacticidae</taxon>
        <taxon>Tigriopus</taxon>
    </lineage>
</organism>
<dbReference type="SUPFAM" id="SSF56672">
    <property type="entry name" value="DNA/RNA polymerases"/>
    <property type="match status" value="1"/>
</dbReference>
<dbReference type="AlphaFoldDB" id="A0A553PT63"/>
<protein>
    <submittedName>
        <fullName evidence="1">Uncharacterized protein</fullName>
    </submittedName>
</protein>